<dbReference type="SMART" id="SM00409">
    <property type="entry name" value="IG"/>
    <property type="match status" value="1"/>
</dbReference>
<name>A0A3B3IEA3_ORYLA</name>
<accession>A0A3B3IEA3</accession>
<dbReference type="GO" id="GO:0009617">
    <property type="term" value="P:response to bacterium"/>
    <property type="evidence" value="ECO:0000318"/>
    <property type="project" value="GO_Central"/>
</dbReference>
<dbReference type="Proteomes" id="UP000001038">
    <property type="component" value="Chromosome 1"/>
</dbReference>
<dbReference type="InterPro" id="IPR003599">
    <property type="entry name" value="Ig_sub"/>
</dbReference>
<dbReference type="AlphaFoldDB" id="A0A3B3IEA3"/>
<evidence type="ECO:0000259" key="1">
    <source>
        <dbReference type="PROSITE" id="PS50835"/>
    </source>
</evidence>
<sequence>QKLRPLQWKISVSCSFNWTSASVSEVTVRHGDNITLYCDCKMEDAGPPVWFRNCSHENQPVFVLDGAYFHNLGKTRFIWTKNVSSDSYDLTIINVTYSDEGFYYCGTEGKKVVETHEEIWYYRKMPLERQGVMSRSLPHVATPQWPTLRLCRRGER</sequence>
<dbReference type="GeneTree" id="ENSGT00400000023727"/>
<dbReference type="Gene3D" id="2.60.40.10">
    <property type="entry name" value="Immunoglobulins"/>
    <property type="match status" value="1"/>
</dbReference>
<reference evidence="2 3" key="1">
    <citation type="journal article" date="2007" name="Nature">
        <title>The medaka draft genome and insights into vertebrate genome evolution.</title>
        <authorList>
            <person name="Kasahara M."/>
            <person name="Naruse K."/>
            <person name="Sasaki S."/>
            <person name="Nakatani Y."/>
            <person name="Qu W."/>
            <person name="Ahsan B."/>
            <person name="Yamada T."/>
            <person name="Nagayasu Y."/>
            <person name="Doi K."/>
            <person name="Kasai Y."/>
            <person name="Jindo T."/>
            <person name="Kobayashi D."/>
            <person name="Shimada A."/>
            <person name="Toyoda A."/>
            <person name="Kuroki Y."/>
            <person name="Fujiyama A."/>
            <person name="Sasaki T."/>
            <person name="Shimizu A."/>
            <person name="Asakawa S."/>
            <person name="Shimizu N."/>
            <person name="Hashimoto S."/>
            <person name="Yang J."/>
            <person name="Lee Y."/>
            <person name="Matsushima K."/>
            <person name="Sugano S."/>
            <person name="Sakaizumi M."/>
            <person name="Narita T."/>
            <person name="Ohishi K."/>
            <person name="Haga S."/>
            <person name="Ohta F."/>
            <person name="Nomoto H."/>
            <person name="Nogata K."/>
            <person name="Morishita T."/>
            <person name="Endo T."/>
            <person name="Shin-I T."/>
            <person name="Takeda H."/>
            <person name="Morishita S."/>
            <person name="Kohara Y."/>
        </authorList>
    </citation>
    <scope>NUCLEOTIDE SEQUENCE [LARGE SCALE GENOMIC DNA]</scope>
    <source>
        <strain evidence="2 3">Hd-rR</strain>
    </source>
</reference>
<dbReference type="PROSITE" id="PS50835">
    <property type="entry name" value="IG_LIKE"/>
    <property type="match status" value="1"/>
</dbReference>
<dbReference type="InterPro" id="IPR036179">
    <property type="entry name" value="Ig-like_dom_sf"/>
</dbReference>
<dbReference type="Ensembl" id="ENSORLT00000027926.1">
    <property type="protein sequence ID" value="ENSORLP00000042241.1"/>
    <property type="gene ID" value="ENSORLG00000028789.1"/>
</dbReference>
<organism evidence="2 3">
    <name type="scientific">Oryzias latipes</name>
    <name type="common">Japanese rice fish</name>
    <name type="synonym">Japanese killifish</name>
    <dbReference type="NCBI Taxonomy" id="8090"/>
    <lineage>
        <taxon>Eukaryota</taxon>
        <taxon>Metazoa</taxon>
        <taxon>Chordata</taxon>
        <taxon>Craniata</taxon>
        <taxon>Vertebrata</taxon>
        <taxon>Euteleostomi</taxon>
        <taxon>Actinopterygii</taxon>
        <taxon>Neopterygii</taxon>
        <taxon>Teleostei</taxon>
        <taxon>Neoteleostei</taxon>
        <taxon>Acanthomorphata</taxon>
        <taxon>Ovalentaria</taxon>
        <taxon>Atherinomorphae</taxon>
        <taxon>Beloniformes</taxon>
        <taxon>Adrianichthyidae</taxon>
        <taxon>Oryziinae</taxon>
        <taxon>Oryzias</taxon>
    </lineage>
</organism>
<dbReference type="InParanoid" id="A0A3B3IEA3"/>
<dbReference type="Pfam" id="PF07686">
    <property type="entry name" value="V-set"/>
    <property type="match status" value="1"/>
</dbReference>
<dbReference type="InterPro" id="IPR013783">
    <property type="entry name" value="Ig-like_fold"/>
</dbReference>
<dbReference type="InterPro" id="IPR007110">
    <property type="entry name" value="Ig-like_dom"/>
</dbReference>
<evidence type="ECO:0000313" key="3">
    <source>
        <dbReference type="Proteomes" id="UP000001038"/>
    </source>
</evidence>
<dbReference type="Bgee" id="ENSORLG00000028789">
    <property type="expression patterns" value="Expressed in pharyngeal gill and 1 other cell type or tissue"/>
</dbReference>
<reference evidence="2" key="2">
    <citation type="submission" date="2025-08" db="UniProtKB">
        <authorList>
            <consortium name="Ensembl"/>
        </authorList>
    </citation>
    <scope>IDENTIFICATION</scope>
    <source>
        <strain evidence="2">Hd-rR</strain>
    </source>
</reference>
<feature type="domain" description="Ig-like" evidence="1">
    <location>
        <begin position="5"/>
        <end position="105"/>
    </location>
</feature>
<dbReference type="SUPFAM" id="SSF48726">
    <property type="entry name" value="Immunoglobulin"/>
    <property type="match status" value="1"/>
</dbReference>
<dbReference type="InterPro" id="IPR013106">
    <property type="entry name" value="Ig_V-set"/>
</dbReference>
<keyword evidence="3" id="KW-1185">Reference proteome</keyword>
<proteinExistence type="predicted"/>
<protein>
    <recommendedName>
        <fullName evidence="1">Ig-like domain-containing protein</fullName>
    </recommendedName>
</protein>
<evidence type="ECO:0000313" key="2">
    <source>
        <dbReference type="Ensembl" id="ENSORLP00000042241.1"/>
    </source>
</evidence>
<reference evidence="2" key="3">
    <citation type="submission" date="2025-09" db="UniProtKB">
        <authorList>
            <consortium name="Ensembl"/>
        </authorList>
    </citation>
    <scope>IDENTIFICATION</scope>
    <source>
        <strain evidence="2">Hd-rR</strain>
    </source>
</reference>